<name>A0A645EDJ8_9ZZZZ</name>
<proteinExistence type="predicted"/>
<keyword evidence="1" id="KW-0472">Membrane</keyword>
<dbReference type="AlphaFoldDB" id="A0A645EDJ8"/>
<organism evidence="2">
    <name type="scientific">bioreactor metagenome</name>
    <dbReference type="NCBI Taxonomy" id="1076179"/>
    <lineage>
        <taxon>unclassified sequences</taxon>
        <taxon>metagenomes</taxon>
        <taxon>ecological metagenomes</taxon>
    </lineage>
</organism>
<sequence length="184" mass="21243">MSSKNLNVPWRKLLHSFNRFYFERGEIHKKTPGFHLWGDFCNGFFCCINWNGYYYYITFRDNCLKIRSKRYIQFFSNLYFAAFSPDSNIVASFFKKTGEPLPHLPGSPKYKNFHFFGIIFSKIRNQRPGFRLATGWAYGIVMIFCSCLFGFGVRIQACRASSTVFFISSTGGSTPVQSLKASAP</sequence>
<feature type="transmembrane region" description="Helical" evidence="1">
    <location>
        <begin position="132"/>
        <end position="153"/>
    </location>
</feature>
<keyword evidence="1" id="KW-0812">Transmembrane</keyword>
<keyword evidence="1" id="KW-1133">Transmembrane helix</keyword>
<comment type="caution">
    <text evidence="2">The sequence shown here is derived from an EMBL/GenBank/DDBJ whole genome shotgun (WGS) entry which is preliminary data.</text>
</comment>
<protein>
    <submittedName>
        <fullName evidence="2">Uncharacterized protein</fullName>
    </submittedName>
</protein>
<accession>A0A645EDJ8</accession>
<evidence type="ECO:0000256" key="1">
    <source>
        <dbReference type="SAM" id="Phobius"/>
    </source>
</evidence>
<dbReference type="EMBL" id="VSSQ01045304">
    <property type="protein sequence ID" value="MPM99198.1"/>
    <property type="molecule type" value="Genomic_DNA"/>
</dbReference>
<gene>
    <name evidence="2" type="ORF">SDC9_146389</name>
</gene>
<reference evidence="2" key="1">
    <citation type="submission" date="2019-08" db="EMBL/GenBank/DDBJ databases">
        <authorList>
            <person name="Kucharzyk K."/>
            <person name="Murdoch R.W."/>
            <person name="Higgins S."/>
            <person name="Loffler F."/>
        </authorList>
    </citation>
    <scope>NUCLEOTIDE SEQUENCE</scope>
</reference>
<evidence type="ECO:0000313" key="2">
    <source>
        <dbReference type="EMBL" id="MPM99198.1"/>
    </source>
</evidence>